<dbReference type="PANTHER" id="PTHR34069:SF2">
    <property type="entry name" value="BETA-KETOACYL-[ACYL-CARRIER-PROTEIN] SYNTHASE III"/>
    <property type="match status" value="1"/>
</dbReference>
<keyword evidence="2" id="KW-0012">Acyltransferase</keyword>
<dbReference type="InterPro" id="IPR016039">
    <property type="entry name" value="Thiolase-like"/>
</dbReference>
<name>A0ABQ0QL69_9PROT</name>
<evidence type="ECO:0000256" key="1">
    <source>
        <dbReference type="ARBA" id="ARBA00022679"/>
    </source>
</evidence>
<dbReference type="Pfam" id="PF08545">
    <property type="entry name" value="ACP_syn_III"/>
    <property type="match status" value="1"/>
</dbReference>
<dbReference type="SUPFAM" id="SSF53901">
    <property type="entry name" value="Thiolase-like"/>
    <property type="match status" value="1"/>
</dbReference>
<evidence type="ECO:0000259" key="4">
    <source>
        <dbReference type="Pfam" id="PF08545"/>
    </source>
</evidence>
<dbReference type="PANTHER" id="PTHR34069">
    <property type="entry name" value="3-OXOACYL-[ACYL-CARRIER-PROTEIN] SYNTHASE 3"/>
    <property type="match status" value="1"/>
</dbReference>
<comment type="caution">
    <text evidence="5">The sequence shown here is derived from an EMBL/GenBank/DDBJ whole genome shotgun (WGS) entry which is preliminary data.</text>
</comment>
<proteinExistence type="predicted"/>
<evidence type="ECO:0000259" key="3">
    <source>
        <dbReference type="Pfam" id="PF08541"/>
    </source>
</evidence>
<dbReference type="RefSeq" id="WP_068173380.1">
    <property type="nucleotide sequence ID" value="NZ_BAQB01000080.1"/>
</dbReference>
<feature type="domain" description="Beta-ketoacyl-[acyl-carrier-protein] synthase III C-terminal" evidence="3">
    <location>
        <begin position="229"/>
        <end position="317"/>
    </location>
</feature>
<evidence type="ECO:0000256" key="2">
    <source>
        <dbReference type="ARBA" id="ARBA00023315"/>
    </source>
</evidence>
<evidence type="ECO:0000313" key="6">
    <source>
        <dbReference type="Proteomes" id="UP001062443"/>
    </source>
</evidence>
<dbReference type="InterPro" id="IPR013751">
    <property type="entry name" value="ACP_syn_III_N"/>
</dbReference>
<reference evidence="5" key="1">
    <citation type="submission" date="2013-04" db="EMBL/GenBank/DDBJ databases">
        <title>The genome sequencing project of 58 acetic acid bacteria.</title>
        <authorList>
            <person name="Okamoto-Kainuma A."/>
            <person name="Ishikawa M."/>
            <person name="Umino S."/>
            <person name="Koizumi Y."/>
            <person name="Shiwa Y."/>
            <person name="Yoshikawa H."/>
            <person name="Matsutani M."/>
            <person name="Matsushita K."/>
        </authorList>
    </citation>
    <scope>NUCLEOTIDE SEQUENCE</scope>
    <source>
        <strain evidence="5">NBRC 106556</strain>
    </source>
</reference>
<dbReference type="Pfam" id="PF08541">
    <property type="entry name" value="ACP_syn_III_C"/>
    <property type="match status" value="1"/>
</dbReference>
<dbReference type="InterPro" id="IPR013747">
    <property type="entry name" value="ACP_syn_III_C"/>
</dbReference>
<keyword evidence="6" id="KW-1185">Reference proteome</keyword>
<sequence>MTGIEHFAIAFPTGTRSFDEIHRKSGVTPDELRRIVPCDRFPVLATDEDSVSLAISAGRRVLDEAAILVEDVEEVVFAGGGWWETPFWSPSAKFAKELNLSRAHCYEIVNFCNAGMLALRNTALRLDRGGDGSTLVVVSDPLSRLVDITDPEAKHLFNFGDAAAAVLVGRRNVRFRFVHTEMLTDPSWADHYRGRIVGQDIRIVREGSSHGLGEVYLSSFVDLIARTLRAINASIEDISFLLINQGDIEVHDRLLRTVGIDRSRSVFNYQVYGHMGGVDIFIALDNLLAQRSLKAGDVVLVATSAMGFSWGVTALEYRG</sequence>
<evidence type="ECO:0000313" key="5">
    <source>
        <dbReference type="EMBL" id="GBR48961.1"/>
    </source>
</evidence>
<organism evidence="5 6">
    <name type="scientific">Neokomagataea tanensis NBRC 106556</name>
    <dbReference type="NCBI Taxonomy" id="1223519"/>
    <lineage>
        <taxon>Bacteria</taxon>
        <taxon>Pseudomonadati</taxon>
        <taxon>Pseudomonadota</taxon>
        <taxon>Alphaproteobacteria</taxon>
        <taxon>Acetobacterales</taxon>
        <taxon>Acetobacteraceae</taxon>
        <taxon>Neokomagataea</taxon>
    </lineage>
</organism>
<dbReference type="EMBL" id="BAQB01000080">
    <property type="protein sequence ID" value="GBR48961.1"/>
    <property type="molecule type" value="Genomic_DNA"/>
</dbReference>
<accession>A0ABQ0QL69</accession>
<dbReference type="Gene3D" id="3.40.47.10">
    <property type="match status" value="2"/>
</dbReference>
<gene>
    <name evidence="5" type="ORF">AA106556_1910</name>
</gene>
<feature type="domain" description="Beta-ketoacyl-[acyl-carrier-protein] synthase III N-terminal" evidence="4">
    <location>
        <begin position="107"/>
        <end position="185"/>
    </location>
</feature>
<protein>
    <submittedName>
        <fullName evidence="5">3-oxoacyl-ACP synthase</fullName>
    </submittedName>
</protein>
<keyword evidence="1" id="KW-0808">Transferase</keyword>
<dbReference type="Proteomes" id="UP001062443">
    <property type="component" value="Unassembled WGS sequence"/>
</dbReference>